<dbReference type="EMBL" id="MN740331">
    <property type="protein sequence ID" value="QHU00935.1"/>
    <property type="molecule type" value="Genomic_DNA"/>
</dbReference>
<protein>
    <submittedName>
        <fullName evidence="1">Uncharacterized protein</fullName>
    </submittedName>
</protein>
<sequence length="75" mass="8616">MNNNKIVMEEIINAIKKEHTLTIITGPDDSGKTTLARKFEDVFNIIRKYETPKITPNVFGSAFIDNWNVFLKMTV</sequence>
<evidence type="ECO:0000313" key="1">
    <source>
        <dbReference type="EMBL" id="QHU00935.1"/>
    </source>
</evidence>
<dbReference type="AlphaFoldDB" id="A0A6C0J5E9"/>
<dbReference type="InterPro" id="IPR027417">
    <property type="entry name" value="P-loop_NTPase"/>
</dbReference>
<proteinExistence type="predicted"/>
<reference evidence="1" key="1">
    <citation type="journal article" date="2020" name="Nature">
        <title>Giant virus diversity and host interactions through global metagenomics.</title>
        <authorList>
            <person name="Schulz F."/>
            <person name="Roux S."/>
            <person name="Paez-Espino D."/>
            <person name="Jungbluth S."/>
            <person name="Walsh D.A."/>
            <person name="Denef V.J."/>
            <person name="McMahon K.D."/>
            <person name="Konstantinidis K.T."/>
            <person name="Eloe-Fadrosh E.A."/>
            <person name="Kyrpides N.C."/>
            <person name="Woyke T."/>
        </authorList>
    </citation>
    <scope>NUCLEOTIDE SEQUENCE</scope>
    <source>
        <strain evidence="1">GVMAG-M-3300025860-20</strain>
    </source>
</reference>
<accession>A0A6C0J5E9</accession>
<dbReference type="SUPFAM" id="SSF52540">
    <property type="entry name" value="P-loop containing nucleoside triphosphate hydrolases"/>
    <property type="match status" value="1"/>
</dbReference>
<name>A0A6C0J5E9_9ZZZZ</name>
<organism evidence="1">
    <name type="scientific">viral metagenome</name>
    <dbReference type="NCBI Taxonomy" id="1070528"/>
    <lineage>
        <taxon>unclassified sequences</taxon>
        <taxon>metagenomes</taxon>
        <taxon>organismal metagenomes</taxon>
    </lineage>
</organism>